<evidence type="ECO:0000313" key="3">
    <source>
        <dbReference type="Proteomes" id="UP000886595"/>
    </source>
</evidence>
<gene>
    <name evidence="2" type="ORF">Bca52824_025281</name>
</gene>
<dbReference type="EMBL" id="JAAMPC010000005">
    <property type="protein sequence ID" value="KAG2313724.1"/>
    <property type="molecule type" value="Genomic_DNA"/>
</dbReference>
<dbReference type="InterPro" id="IPR036691">
    <property type="entry name" value="Endo/exonu/phosph_ase_sf"/>
</dbReference>
<dbReference type="AlphaFoldDB" id="A0A8X7VLL0"/>
<dbReference type="OrthoDB" id="1112386at2759"/>
<evidence type="ECO:0000259" key="1">
    <source>
        <dbReference type="Pfam" id="PF03372"/>
    </source>
</evidence>
<protein>
    <recommendedName>
        <fullName evidence="1">Endonuclease/exonuclease/phosphatase domain-containing protein</fullName>
    </recommendedName>
</protein>
<dbReference type="Proteomes" id="UP000886595">
    <property type="component" value="Unassembled WGS sequence"/>
</dbReference>
<organism evidence="2 3">
    <name type="scientific">Brassica carinata</name>
    <name type="common">Ethiopian mustard</name>
    <name type="synonym">Abyssinian cabbage</name>
    <dbReference type="NCBI Taxonomy" id="52824"/>
    <lineage>
        <taxon>Eukaryota</taxon>
        <taxon>Viridiplantae</taxon>
        <taxon>Streptophyta</taxon>
        <taxon>Embryophyta</taxon>
        <taxon>Tracheophyta</taxon>
        <taxon>Spermatophyta</taxon>
        <taxon>Magnoliopsida</taxon>
        <taxon>eudicotyledons</taxon>
        <taxon>Gunneridae</taxon>
        <taxon>Pentapetalae</taxon>
        <taxon>rosids</taxon>
        <taxon>malvids</taxon>
        <taxon>Brassicales</taxon>
        <taxon>Brassicaceae</taxon>
        <taxon>Brassiceae</taxon>
        <taxon>Brassica</taxon>
    </lineage>
</organism>
<name>A0A8X7VLL0_BRACI</name>
<proteinExistence type="predicted"/>
<dbReference type="PANTHER" id="PTHR33710">
    <property type="entry name" value="BNAC02G09200D PROTEIN"/>
    <property type="match status" value="1"/>
</dbReference>
<dbReference type="GO" id="GO:0003824">
    <property type="term" value="F:catalytic activity"/>
    <property type="evidence" value="ECO:0007669"/>
    <property type="project" value="InterPro"/>
</dbReference>
<keyword evidence="3" id="KW-1185">Reference proteome</keyword>
<reference evidence="2 3" key="1">
    <citation type="submission" date="2020-02" db="EMBL/GenBank/DDBJ databases">
        <authorList>
            <person name="Ma Q."/>
            <person name="Huang Y."/>
            <person name="Song X."/>
            <person name="Pei D."/>
        </authorList>
    </citation>
    <scope>NUCLEOTIDE SEQUENCE [LARGE SCALE GENOMIC DNA]</scope>
    <source>
        <strain evidence="2">Sxm20200214</strain>
        <tissue evidence="2">Leaf</tissue>
    </source>
</reference>
<dbReference type="Pfam" id="PF03372">
    <property type="entry name" value="Exo_endo_phos"/>
    <property type="match status" value="1"/>
</dbReference>
<comment type="caution">
    <text evidence="2">The sequence shown here is derived from an EMBL/GenBank/DDBJ whole genome shotgun (WGS) entry which is preliminary data.</text>
</comment>
<dbReference type="InterPro" id="IPR005135">
    <property type="entry name" value="Endo/exonuclease/phosphatase"/>
</dbReference>
<dbReference type="Gene3D" id="3.60.10.10">
    <property type="entry name" value="Endonuclease/exonuclease/phosphatase"/>
    <property type="match status" value="1"/>
</dbReference>
<dbReference type="PANTHER" id="PTHR33710:SF62">
    <property type="entry name" value="DUF4283 DOMAIN PROTEIN"/>
    <property type="match status" value="1"/>
</dbReference>
<evidence type="ECO:0000313" key="2">
    <source>
        <dbReference type="EMBL" id="KAG2313724.1"/>
    </source>
</evidence>
<dbReference type="SUPFAM" id="SSF56219">
    <property type="entry name" value="DNase I-like"/>
    <property type="match status" value="1"/>
</dbReference>
<sequence length="214" mass="24577">MSFIYGAPAAENRAEYWQKINAVGQGRDTPWLLTGDFNDILCNAEKVGGPVRPEGSFTTFRSFVAQNGLWDLKHSGEQLSWRGSRYTHFIRSRLDRSMSNCAWAEAYPMGRCRYLRFEGSDHRPLMSYFNANRTNKKGMFRFNRALTEEVEVTKLVEDAWNTSPLDSVITKLSAVRRNIIQWSKDKQAQSNLTGRSFIASYLHSVYRGPLCSLR</sequence>
<feature type="domain" description="Endonuclease/exonuclease/phosphatase" evidence="1">
    <location>
        <begin position="6"/>
        <end position="122"/>
    </location>
</feature>
<accession>A0A8X7VLL0</accession>